<dbReference type="GO" id="GO:0005524">
    <property type="term" value="F:ATP binding"/>
    <property type="evidence" value="ECO:0007669"/>
    <property type="project" value="UniProtKB-KW"/>
</dbReference>
<dbReference type="PROSITE" id="PS51194">
    <property type="entry name" value="HELICASE_CTER"/>
    <property type="match status" value="1"/>
</dbReference>
<keyword evidence="2" id="KW-0547">Nucleotide-binding</keyword>
<dbReference type="InterPro" id="IPR027417">
    <property type="entry name" value="P-loop_NTPase"/>
</dbReference>
<keyword evidence="5" id="KW-0067">ATP-binding</keyword>
<evidence type="ECO:0000313" key="11">
    <source>
        <dbReference type="WBParaSite" id="ACRNAN_scaffold301.g16539.t1"/>
    </source>
</evidence>
<proteinExistence type="predicted"/>
<sequence length="670" mass="75597">MPNIFDRTKNGVNNTLPTPVTIDDAGGSRFPIVRQRFVRGPNLEDSYKFSATSYITGDKDVKEADNISTLDSPDDLKIFPKDVMNVDSLIINNQDLPFNRKDVAKSNVLQSTVLRAPVVNVVRSVVQNMPSTSSDMARLRFLPPDPNAFESCSFASGQTYIDPNRRGQEWPGITSIERSFVMAKEHAKEKPKTTIYGVHRKKHVPARKTEDELYDDIEPGPHFEQYIGSADVHISGGDDEETIYMFQTFEECKFPSIMLKNIFTMGYRVPTPIQRAVMKIFLLKPKNDIIAQAQTGSGKSAAYLLPLISEIHKLKILRGEGLNRDSPYAIIISPTRELTLQLYENARAFSNGTCVIPARCFGSFAFKENRAEIHAGCDILFCTTGRLKAFISDQTINLRKVMFFVLDEADDLIKQKDELETDVKLLKDLMSPGHRTLLFSATFDTDAQKVAETFVRTGYYFVSVGIMNAAVDSVEHCFIPTRKTDKIDVLFDLLKNDASQVMRGNRIIYKVPKTVVFVNRKKLADKVAIALTIKGIKAWSMNSDRPQALREEALNALMHDEESNVIVSTDLLSRGHNIKNLHHVVNFDLPDTIIKYIHRIGRTGRIGNTGLATSLFNLESENDIKLAPYIIKIMETAKKEPPSFLIELVDRMEKNYQETMAFCQSEENNK</sequence>
<evidence type="ECO:0000256" key="1">
    <source>
        <dbReference type="ARBA" id="ARBA00012552"/>
    </source>
</evidence>
<evidence type="ECO:0000256" key="6">
    <source>
        <dbReference type="PROSITE-ProRule" id="PRU00552"/>
    </source>
</evidence>
<organism evidence="10 11">
    <name type="scientific">Acrobeloides nanus</name>
    <dbReference type="NCBI Taxonomy" id="290746"/>
    <lineage>
        <taxon>Eukaryota</taxon>
        <taxon>Metazoa</taxon>
        <taxon>Ecdysozoa</taxon>
        <taxon>Nematoda</taxon>
        <taxon>Chromadorea</taxon>
        <taxon>Rhabditida</taxon>
        <taxon>Tylenchina</taxon>
        <taxon>Cephalobomorpha</taxon>
        <taxon>Cephaloboidea</taxon>
        <taxon>Cephalobidae</taxon>
        <taxon>Acrobeloides</taxon>
    </lineage>
</organism>
<evidence type="ECO:0000259" key="8">
    <source>
        <dbReference type="PROSITE" id="PS51194"/>
    </source>
</evidence>
<dbReference type="InterPro" id="IPR011545">
    <property type="entry name" value="DEAD/DEAH_box_helicase_dom"/>
</dbReference>
<dbReference type="Pfam" id="PF00271">
    <property type="entry name" value="Helicase_C"/>
    <property type="match status" value="1"/>
</dbReference>
<dbReference type="PROSITE" id="PS51195">
    <property type="entry name" value="Q_MOTIF"/>
    <property type="match status" value="1"/>
</dbReference>
<dbReference type="PROSITE" id="PS51192">
    <property type="entry name" value="HELICASE_ATP_BIND_1"/>
    <property type="match status" value="1"/>
</dbReference>
<dbReference type="GO" id="GO:0003724">
    <property type="term" value="F:RNA helicase activity"/>
    <property type="evidence" value="ECO:0007669"/>
    <property type="project" value="UniProtKB-EC"/>
</dbReference>
<dbReference type="EC" id="3.6.4.13" evidence="1"/>
<dbReference type="GO" id="GO:0016787">
    <property type="term" value="F:hydrolase activity"/>
    <property type="evidence" value="ECO:0007669"/>
    <property type="project" value="UniProtKB-KW"/>
</dbReference>
<keyword evidence="10" id="KW-1185">Reference proteome</keyword>
<evidence type="ECO:0000256" key="3">
    <source>
        <dbReference type="ARBA" id="ARBA00022801"/>
    </source>
</evidence>
<dbReference type="InterPro" id="IPR014014">
    <property type="entry name" value="RNA_helicase_DEAD_Q_motif"/>
</dbReference>
<evidence type="ECO:0000259" key="9">
    <source>
        <dbReference type="PROSITE" id="PS51195"/>
    </source>
</evidence>
<protein>
    <recommendedName>
        <fullName evidence="1">RNA helicase</fullName>
        <ecNumber evidence="1">3.6.4.13</ecNumber>
    </recommendedName>
</protein>
<feature type="domain" description="DEAD-box RNA helicase Q" evidence="9">
    <location>
        <begin position="247"/>
        <end position="275"/>
    </location>
</feature>
<dbReference type="Gene3D" id="3.40.50.300">
    <property type="entry name" value="P-loop containing nucleotide triphosphate hydrolases"/>
    <property type="match status" value="2"/>
</dbReference>
<feature type="domain" description="Helicase ATP-binding" evidence="7">
    <location>
        <begin position="280"/>
        <end position="461"/>
    </location>
</feature>
<dbReference type="PANTHER" id="PTHR47958">
    <property type="entry name" value="ATP-DEPENDENT RNA HELICASE DBP3"/>
    <property type="match status" value="1"/>
</dbReference>
<dbReference type="InterPro" id="IPR014001">
    <property type="entry name" value="Helicase_ATP-bd"/>
</dbReference>
<dbReference type="InterPro" id="IPR001650">
    <property type="entry name" value="Helicase_C-like"/>
</dbReference>
<dbReference type="GO" id="GO:0003676">
    <property type="term" value="F:nucleic acid binding"/>
    <property type="evidence" value="ECO:0007669"/>
    <property type="project" value="InterPro"/>
</dbReference>
<evidence type="ECO:0000256" key="5">
    <source>
        <dbReference type="ARBA" id="ARBA00022840"/>
    </source>
</evidence>
<keyword evidence="3" id="KW-0378">Hydrolase</keyword>
<dbReference type="AlphaFoldDB" id="A0A914DKY4"/>
<dbReference type="Proteomes" id="UP000887540">
    <property type="component" value="Unplaced"/>
</dbReference>
<dbReference type="CDD" id="cd18787">
    <property type="entry name" value="SF2_C_DEAD"/>
    <property type="match status" value="1"/>
</dbReference>
<evidence type="ECO:0000259" key="7">
    <source>
        <dbReference type="PROSITE" id="PS51192"/>
    </source>
</evidence>
<evidence type="ECO:0000313" key="10">
    <source>
        <dbReference type="Proteomes" id="UP000887540"/>
    </source>
</evidence>
<keyword evidence="4" id="KW-0347">Helicase</keyword>
<dbReference type="SUPFAM" id="SSF52540">
    <property type="entry name" value="P-loop containing nucleoside triphosphate hydrolases"/>
    <property type="match status" value="1"/>
</dbReference>
<evidence type="ECO:0000256" key="4">
    <source>
        <dbReference type="ARBA" id="ARBA00022806"/>
    </source>
</evidence>
<name>A0A914DKY4_9BILA</name>
<reference evidence="11" key="1">
    <citation type="submission" date="2022-11" db="UniProtKB">
        <authorList>
            <consortium name="WormBaseParasite"/>
        </authorList>
    </citation>
    <scope>IDENTIFICATION</scope>
</reference>
<accession>A0A914DKY4</accession>
<feature type="domain" description="Helicase C-terminal" evidence="8">
    <location>
        <begin position="503"/>
        <end position="649"/>
    </location>
</feature>
<dbReference type="Pfam" id="PF00270">
    <property type="entry name" value="DEAD"/>
    <property type="match status" value="1"/>
</dbReference>
<dbReference type="SMART" id="SM00490">
    <property type="entry name" value="HELICc"/>
    <property type="match status" value="1"/>
</dbReference>
<dbReference type="SMART" id="SM00487">
    <property type="entry name" value="DEXDc"/>
    <property type="match status" value="1"/>
</dbReference>
<feature type="short sequence motif" description="Q motif" evidence="6">
    <location>
        <begin position="247"/>
        <end position="275"/>
    </location>
</feature>
<dbReference type="WBParaSite" id="ACRNAN_scaffold301.g16539.t1">
    <property type="protein sequence ID" value="ACRNAN_scaffold301.g16539.t1"/>
    <property type="gene ID" value="ACRNAN_scaffold301.g16539"/>
</dbReference>
<evidence type="ECO:0000256" key="2">
    <source>
        <dbReference type="ARBA" id="ARBA00022741"/>
    </source>
</evidence>